<dbReference type="Pfam" id="PF01926">
    <property type="entry name" value="MMR_HSR1"/>
    <property type="match status" value="1"/>
</dbReference>
<proteinExistence type="predicted"/>
<dbReference type="Gene3D" id="3.40.50.300">
    <property type="entry name" value="P-loop containing nucleotide triphosphate hydrolases"/>
    <property type="match status" value="1"/>
</dbReference>
<dbReference type="Proteomes" id="UP001215598">
    <property type="component" value="Unassembled WGS sequence"/>
</dbReference>
<gene>
    <name evidence="2" type="ORF">B0H16DRAFT_1898177</name>
</gene>
<name>A0AAD7HCX6_9AGAR</name>
<evidence type="ECO:0000313" key="2">
    <source>
        <dbReference type="EMBL" id="KAJ7716957.1"/>
    </source>
</evidence>
<dbReference type="AlphaFoldDB" id="A0AAD7HCX6"/>
<dbReference type="InterPro" id="IPR006073">
    <property type="entry name" value="GTP-bd"/>
</dbReference>
<dbReference type="GO" id="GO:0005525">
    <property type="term" value="F:GTP binding"/>
    <property type="evidence" value="ECO:0007669"/>
    <property type="project" value="InterPro"/>
</dbReference>
<evidence type="ECO:0000313" key="3">
    <source>
        <dbReference type="Proteomes" id="UP001215598"/>
    </source>
</evidence>
<accession>A0AAD7HCX6</accession>
<protein>
    <recommendedName>
        <fullName evidence="1">G domain-containing protein</fullName>
    </recommendedName>
</protein>
<comment type="caution">
    <text evidence="2">The sequence shown here is derived from an EMBL/GenBank/DDBJ whole genome shotgun (WGS) entry which is preliminary data.</text>
</comment>
<keyword evidence="3" id="KW-1185">Reference proteome</keyword>
<reference evidence="2" key="1">
    <citation type="submission" date="2023-03" db="EMBL/GenBank/DDBJ databases">
        <title>Massive genome expansion in bonnet fungi (Mycena s.s.) driven by repeated elements and novel gene families across ecological guilds.</title>
        <authorList>
            <consortium name="Lawrence Berkeley National Laboratory"/>
            <person name="Harder C.B."/>
            <person name="Miyauchi S."/>
            <person name="Viragh M."/>
            <person name="Kuo A."/>
            <person name="Thoen E."/>
            <person name="Andreopoulos B."/>
            <person name="Lu D."/>
            <person name="Skrede I."/>
            <person name="Drula E."/>
            <person name="Henrissat B."/>
            <person name="Morin E."/>
            <person name="Kohler A."/>
            <person name="Barry K."/>
            <person name="LaButti K."/>
            <person name="Morin E."/>
            <person name="Salamov A."/>
            <person name="Lipzen A."/>
            <person name="Mereny Z."/>
            <person name="Hegedus B."/>
            <person name="Baldrian P."/>
            <person name="Stursova M."/>
            <person name="Weitz H."/>
            <person name="Taylor A."/>
            <person name="Grigoriev I.V."/>
            <person name="Nagy L.G."/>
            <person name="Martin F."/>
            <person name="Kauserud H."/>
        </authorList>
    </citation>
    <scope>NUCLEOTIDE SEQUENCE</scope>
    <source>
        <strain evidence="2">CBHHK182m</strain>
    </source>
</reference>
<feature type="domain" description="G" evidence="1">
    <location>
        <begin position="535"/>
        <end position="643"/>
    </location>
</feature>
<sequence length="805" mass="89173">MGVLILNPFRNGALGQTVDEALDRLGTCMDTQVQRLATNRGMGPSPVAEKIISSFGIGEQRVLNLIATQTRLRIQKDSDKEQTVSTKNLEVPPKLERRCSKLVKYTLPKEALQTQCRAFQRIVQLTTLFPGLRLLFIRSDHIQSFISSQIDLAETLSRFWDRPDGPVNAEWNFWRSFAKLCLSDTSISNVIEECPVRQLTTTFERSGRICVIEALLDTYNRCEDARDILAALSIRYMGEIVASKEFWAHIQTSDSQAMNAILNKLCLMMFNSLQDLEPAPAVIELPPFDYEGVDVIGRHTLVPILDRVKELDTTPHGEFWEASNSSLQPDIETASDNLLNNVQEGASHLAIVVEGQKLATSINPLQAAYAARNGKSGQRDIKVITGYGNRVRFLSPHVGQDSLLETERSVNEEIKNLHGTSSNVAAIFFLCSARHADSTAYPFKLDTSFLGLSGSTLLKRLTVVPPVPGDDWGRDLQDLVDAGMCILSFKSQSDVLLPRVLARISQGMDVVQGEIGEIYRRVAIKNKRNEGQAVILLVGGTLHGKSKTINRLLGRELLPVMIGAVGGSTTKDIERVKVYNTTPDTATTVTVAFDDTPGFDSTRREDRTLTETLMKTYKQEYFAGTYTNVILLVVTWDSILPNADHESPHIRSVVGRLMESLSQSGLVDNARVNVVVVVTKSLSSLHEFDHFKSPKDRNSAWMDEANKHRAITARLQSKILPNSVAWETVLIENGGGKDMTAKFPKLPDGNLSHENLYHAIRRIVESPEPYGIGDLAGIQALQVLAGAQPLGPSFRTDRQFLLTPS</sequence>
<organism evidence="2 3">
    <name type="scientific">Mycena metata</name>
    <dbReference type="NCBI Taxonomy" id="1033252"/>
    <lineage>
        <taxon>Eukaryota</taxon>
        <taxon>Fungi</taxon>
        <taxon>Dikarya</taxon>
        <taxon>Basidiomycota</taxon>
        <taxon>Agaricomycotina</taxon>
        <taxon>Agaricomycetes</taxon>
        <taxon>Agaricomycetidae</taxon>
        <taxon>Agaricales</taxon>
        <taxon>Marasmiineae</taxon>
        <taxon>Mycenaceae</taxon>
        <taxon>Mycena</taxon>
    </lineage>
</organism>
<dbReference type="InterPro" id="IPR027417">
    <property type="entry name" value="P-loop_NTPase"/>
</dbReference>
<evidence type="ECO:0000259" key="1">
    <source>
        <dbReference type="Pfam" id="PF01926"/>
    </source>
</evidence>
<dbReference type="SUPFAM" id="SSF52540">
    <property type="entry name" value="P-loop containing nucleoside triphosphate hydrolases"/>
    <property type="match status" value="1"/>
</dbReference>
<dbReference type="EMBL" id="JARKIB010000284">
    <property type="protein sequence ID" value="KAJ7716957.1"/>
    <property type="molecule type" value="Genomic_DNA"/>
</dbReference>